<feature type="domain" description="FMP27/BLTP2/Hobbit GFWDK motif-containing RBG unit" evidence="4">
    <location>
        <begin position="1040"/>
        <end position="1172"/>
    </location>
</feature>
<dbReference type="SMART" id="SM01214">
    <property type="entry name" value="Fmp27_GFWDK"/>
    <property type="match status" value="1"/>
</dbReference>
<keyword evidence="6" id="KW-1185">Reference proteome</keyword>
<name>A0ABN8J2L4_9NEOP</name>
<feature type="transmembrane region" description="Helical" evidence="3">
    <location>
        <begin position="6"/>
        <end position="30"/>
    </location>
</feature>
<dbReference type="Proteomes" id="UP000837857">
    <property type="component" value="Chromosome 7"/>
</dbReference>
<dbReference type="PANTHER" id="PTHR15678:SF6">
    <property type="entry name" value="BRIDGE-LIKE LIPID TRANSFER PROTEIN FAMILY MEMBER 2"/>
    <property type="match status" value="1"/>
</dbReference>
<evidence type="ECO:0000259" key="4">
    <source>
        <dbReference type="SMART" id="SM01214"/>
    </source>
</evidence>
<evidence type="ECO:0000256" key="1">
    <source>
        <dbReference type="SAM" id="Coils"/>
    </source>
</evidence>
<feature type="compositionally biased region" description="Basic and acidic residues" evidence="2">
    <location>
        <begin position="1507"/>
        <end position="1525"/>
    </location>
</feature>
<dbReference type="EMBL" id="OW152819">
    <property type="protein sequence ID" value="CAH2073085.1"/>
    <property type="molecule type" value="Genomic_DNA"/>
</dbReference>
<reference evidence="5" key="1">
    <citation type="submission" date="2022-03" db="EMBL/GenBank/DDBJ databases">
        <authorList>
            <person name="Martin H S."/>
        </authorList>
    </citation>
    <scope>NUCLEOTIDE SEQUENCE</scope>
</reference>
<feature type="coiled-coil region" evidence="1">
    <location>
        <begin position="903"/>
        <end position="930"/>
    </location>
</feature>
<dbReference type="InterPro" id="IPR019441">
    <property type="entry name" value="FMP27/BLTP2/Hobbit_GFWDK_RBG"/>
</dbReference>
<feature type="non-terminal residue" evidence="5">
    <location>
        <position position="1"/>
    </location>
</feature>
<evidence type="ECO:0000256" key="2">
    <source>
        <dbReference type="SAM" id="MobiDB-lite"/>
    </source>
</evidence>
<feature type="compositionally biased region" description="Basic and acidic residues" evidence="2">
    <location>
        <begin position="2068"/>
        <end position="2079"/>
    </location>
</feature>
<keyword evidence="1" id="KW-0175">Coiled coil</keyword>
<accession>A0ABN8J2L4</accession>
<feature type="region of interest" description="Disordered" evidence="2">
    <location>
        <begin position="2037"/>
        <end position="2079"/>
    </location>
</feature>
<keyword evidence="3" id="KW-0812">Transmembrane</keyword>
<evidence type="ECO:0000313" key="6">
    <source>
        <dbReference type="Proteomes" id="UP000837857"/>
    </source>
</evidence>
<gene>
    <name evidence="5" type="ORF">IPOD504_LOCUS15476</name>
</gene>
<evidence type="ECO:0000313" key="5">
    <source>
        <dbReference type="EMBL" id="CAH2073085.1"/>
    </source>
</evidence>
<keyword evidence="3" id="KW-1133">Transmembrane helix</keyword>
<keyword evidence="3" id="KW-0472">Membrane</keyword>
<feature type="region of interest" description="Disordered" evidence="2">
    <location>
        <begin position="2362"/>
        <end position="2383"/>
    </location>
</feature>
<feature type="region of interest" description="Disordered" evidence="2">
    <location>
        <begin position="1505"/>
        <end position="1535"/>
    </location>
</feature>
<dbReference type="PANTHER" id="PTHR15678">
    <property type="entry name" value="ANTIGEN MLAA-22-RELATED"/>
    <property type="match status" value="1"/>
</dbReference>
<dbReference type="InterPro" id="IPR045167">
    <property type="entry name" value="Hobbit"/>
</dbReference>
<dbReference type="Pfam" id="PF10344">
    <property type="entry name" value="Hobbit"/>
    <property type="match status" value="4"/>
</dbReference>
<protein>
    <recommendedName>
        <fullName evidence="4">FMP27/BLTP2/Hobbit GFWDK motif-containing RBG unit domain-containing protein</fullName>
    </recommendedName>
</protein>
<organism evidence="5 6">
    <name type="scientific">Iphiclides podalirius</name>
    <name type="common">scarce swallowtail</name>
    <dbReference type="NCBI Taxonomy" id="110791"/>
    <lineage>
        <taxon>Eukaryota</taxon>
        <taxon>Metazoa</taxon>
        <taxon>Ecdysozoa</taxon>
        <taxon>Arthropoda</taxon>
        <taxon>Hexapoda</taxon>
        <taxon>Insecta</taxon>
        <taxon>Pterygota</taxon>
        <taxon>Neoptera</taxon>
        <taxon>Endopterygota</taxon>
        <taxon>Lepidoptera</taxon>
        <taxon>Glossata</taxon>
        <taxon>Ditrysia</taxon>
        <taxon>Papilionoidea</taxon>
        <taxon>Papilionidae</taxon>
        <taxon>Papilioninae</taxon>
        <taxon>Iphiclides</taxon>
    </lineage>
</organism>
<proteinExistence type="predicted"/>
<evidence type="ECO:0000256" key="3">
    <source>
        <dbReference type="SAM" id="Phobius"/>
    </source>
</evidence>
<sequence>MSVLLILSLIVIAVYICVSWLLPTLLAWLFKRKYHIKLKIGRIAVPKLILRDVSLSKDGYSVHIGEVSFRSSFFNSDINKLVSVVINKIQITNNAEEKRSAVVESILKPLLSKQNSTKTDGLDEDATESQTINKELENLIKKKLLDFRDKKLPPSLIMFAQFMGVHVMDASLTVASGDARRPWAVEAAAGEVRADGAAGGPARALAFCASALRLRLACPAAGLLEAACSLHVEGTVKADGPLNVEKIHIAISNPTISLEDEVYPFIQKLKKMKTPQPKQVICSDDHLSTLIPRLSPIIPKIFSLKIDKTTISTGNKTSTTTLQSLQVNSRFSAALVEGVGSGVPQVYVAFQADQLQLATGQGTIFFLNKLKLDAKLEKGVLNLYLIISTLKVSYNHELIFKWYSSILQAKNKSKPMQVTEESSSSGEPSAWLRQALGSCVVQGCAELRAVAVLARRAARRPALAFGCGGLKVKLDQLLDTREEAYKSLVAQLVVGARHWSAELLVDSGWAGAAREPPPRRHHSWRSALLAVALVKCGSHGPHDCKVEAMMDCLRLEWSPQIAEAAVELAECLADYRPGAPPAPPAPHAPPRPAPGAPAAVAVNVALSHINLFLVVSERVCLMARVDAVTLEKSAAKTGALVSGLKVVEMVPYKGNVQCHRSDEIGSSFFHVRLARVEHVPRRERNSALLDFQFLEAVDFEWSANMHLKILTFFRDLREFRKEWDAAITRGLVSHVPRKVDIARDWRVSFKGDTNLMLLLSEENNMLFSTEDMTVGYAHEAGLSVAWGQLRAALNGDELVTVDAFGMERARDDPGVRVERKASEGFVLPWNRVWSVNVGSVRVIFPYKHRFAEAVQGDLVSLFKWLKVVHGVERKPFTADSPLPSDLHIKIEELLIEMSDDPFEVKLRDNYELLEDEYKESEKRRTMLDAKVQELCKPHLFLPAGKVEQLYAALRQKGAQIYVQRCRAAPPPRTRLVACCVSALRLLALADPAVHGAQRATHRLRQLDPDSPWPEEGIEFTTLWCRSVSVQCALWQIRLRDFPQPLLSMAELRLWGTLLAAEEQPPTRAVRTVIIDQGEPWGKFELERSMMPLKWYYDLCCEMSEYSYAFGPCWEPVIAHCNLAFDQVSRPSLDPSAPLAWWDKVRLLMHGRLTVNCTKFTCLLHVSLDPYNTTEEMEVTWNDLVLDWTNGKLLFLGELKVFARTASKYDDCRVLRVPALRLAVRLAWLCVGDARDHHAVAPCAPTRLPEYSSNQEHDSYRAFRSQGLELHLGMDTKPVENDGPVLLLYGSTLRWFESLKLILSGVTRPTRRGRVFANVRPRKPQLSRHYRDVAVALTLHNLQVFYWSSSSMQRGIEMLGVRVTCGSRHRLALVAASDGLVRRPRASWATVYINCDLNDAEIWLKTPAPRSPDDHHDRRDHEDSVLSPPAMEKCYCLSVRRVSYGREADGAGAAAGAGGAAGAPAPTHRLAVHDLRGAWTKLNRDLAFALIDTYIKTQQLKKNLSTKALKEEEKPDTSPKQQRESDVVSPPPVSAQGGGGCAAGMLAALVAEAGEAGGEAPVVFSDELAGAEGEAPPPHAPLRHALDDDNAHTACLIELVNSQVVLKGCETRGYVILCAARAEVRQRVRRAPAATAWSGALSAMQYYATVSAADRDQLDENIQWVSVEEIEERWQGAEISTLPDVPRLVGSGHSAGGVIGRTVGDAYYYNNEYIRFALQLQRIVSRCACEFYYVTHEDTEAGGGAGAGWAQSPQPYDSFTLMHHDLDVCTNSLQYAMLLDVVNNVVLRVEPERRRALERRARMRFQLQLHQDRDHRQLIHKLQTQVRESLARLRRLEKEYYLKNRSITGHDPVAIAELKSLDDQVNECKEAAWSLGEELDAMVRAWRETRSSAPAVRAPHAPPHRHNEICFKSARWRLTDADGQLGIADLLLTNFLYTKTSRSDDSVEHQLEVGYVRVTNLLPNEPFPEVLVPQAASGRAPLARRAALRVFCRDRPPVGGISVKEHFEVNIVPIRIGLTKKFFNTMLKFCFPERDPEAIEDGEEDGERTLPAAAKKRSKKRDSNSNFYVKRDKKDKDDVEKMKERAEKNKLFIYIKIPEVPVRVSYKGSKEKNLEDVRDLPLVLPTLEYHNVTWTWLDLLLATKNDTRSTTTSPGPGSTCCWPPRTTRAGKEYPGGRAPPAAGAAHARVPQRHLDLARPAAGHQERHAQVRSIPGDVRHLPLVLPTLEYHNVTWTWLDLLLATKNDTRRSIPGDVRHLPLVLPTLEYHNVDLDLARPAAGHQERHAQVRSIPGDVRHLPLVLPTLEYHNVTWTWLDLLLATKNDTRRVILSQAIRQKLQLGRRAAAPAEPHEEDKVRLLLGERTVAENKPQKKGTPSVFKFSKS</sequence>